<dbReference type="CDD" id="cd01104">
    <property type="entry name" value="HTH_MlrA-CarA"/>
    <property type="match status" value="1"/>
</dbReference>
<evidence type="ECO:0000313" key="8">
    <source>
        <dbReference type="Proteomes" id="UP001516061"/>
    </source>
</evidence>
<dbReference type="InterPro" id="IPR009061">
    <property type="entry name" value="DNA-bd_dom_put_sf"/>
</dbReference>
<dbReference type="InterPro" id="IPR047057">
    <property type="entry name" value="MerR_fam"/>
</dbReference>
<dbReference type="Gene3D" id="1.10.1660.10">
    <property type="match status" value="1"/>
</dbReference>
<evidence type="ECO:0000256" key="3">
    <source>
        <dbReference type="ARBA" id="ARBA00023125"/>
    </source>
</evidence>
<protein>
    <recommendedName>
        <fullName evidence="6">HTH merR-type domain-containing protein</fullName>
    </recommendedName>
</protein>
<dbReference type="PANTHER" id="PTHR30204:SF69">
    <property type="entry name" value="MERR-FAMILY TRANSCRIPTIONAL REGULATOR"/>
    <property type="match status" value="1"/>
</dbReference>
<reference evidence="7 8" key="1">
    <citation type="submission" date="2020-05" db="EMBL/GenBank/DDBJ databases">
        <title>Genomic Encyclopedia of Type Strains, Phase IV (KMG-V): Genome sequencing to study the core and pangenomes of soil and plant-associated prokaryotes.</title>
        <authorList>
            <person name="Whitman W."/>
        </authorList>
    </citation>
    <scope>NUCLEOTIDE SEQUENCE [LARGE SCALE GENOMIC DNA]</scope>
    <source>
        <strain evidence="7 8">C29</strain>
    </source>
</reference>
<dbReference type="SUPFAM" id="SSF46955">
    <property type="entry name" value="Putative DNA-binding domain"/>
    <property type="match status" value="1"/>
</dbReference>
<dbReference type="Pfam" id="PF13411">
    <property type="entry name" value="MerR_1"/>
    <property type="match status" value="1"/>
</dbReference>
<dbReference type="RefSeq" id="WP_173805122.1">
    <property type="nucleotide sequence ID" value="NZ_JABSNM010000007.1"/>
</dbReference>
<gene>
    <name evidence="7" type="ORF">HNQ01_001880</name>
</gene>
<dbReference type="EMBL" id="JABSNM010000007">
    <property type="protein sequence ID" value="NRT56144.1"/>
    <property type="molecule type" value="Genomic_DNA"/>
</dbReference>
<keyword evidence="3" id="KW-0238">DNA-binding</keyword>
<feature type="domain" description="HTH merR-type" evidence="6">
    <location>
        <begin position="20"/>
        <end position="89"/>
    </location>
</feature>
<feature type="region of interest" description="Disordered" evidence="5">
    <location>
        <begin position="247"/>
        <end position="267"/>
    </location>
</feature>
<dbReference type="Proteomes" id="UP001516061">
    <property type="component" value="Unassembled WGS sequence"/>
</dbReference>
<dbReference type="InterPro" id="IPR000551">
    <property type="entry name" value="MerR-type_HTH_dom"/>
</dbReference>
<keyword evidence="4" id="KW-0804">Transcription</keyword>
<keyword evidence="2" id="KW-0805">Transcription regulation</keyword>
<accession>A0ABX2G257</accession>
<comment type="caution">
    <text evidence="7">The sequence shown here is derived from an EMBL/GenBank/DDBJ whole genome shotgun (WGS) entry which is preliminary data.</text>
</comment>
<evidence type="ECO:0000256" key="5">
    <source>
        <dbReference type="SAM" id="MobiDB-lite"/>
    </source>
</evidence>
<evidence type="ECO:0000259" key="6">
    <source>
        <dbReference type="PROSITE" id="PS50937"/>
    </source>
</evidence>
<keyword evidence="8" id="KW-1185">Reference proteome</keyword>
<dbReference type="PROSITE" id="PS50937">
    <property type="entry name" value="HTH_MERR_2"/>
    <property type="match status" value="1"/>
</dbReference>
<proteinExistence type="predicted"/>
<name>A0ABX2G257_9BURK</name>
<dbReference type="PANTHER" id="PTHR30204">
    <property type="entry name" value="REDOX-CYCLING DRUG-SENSING TRANSCRIPTIONAL ACTIVATOR SOXR"/>
    <property type="match status" value="1"/>
</dbReference>
<keyword evidence="1" id="KW-0678">Repressor</keyword>
<dbReference type="SMART" id="SM00422">
    <property type="entry name" value="HTH_MERR"/>
    <property type="match status" value="1"/>
</dbReference>
<sequence length="360" mass="38163">MATISGPDSVSMSGEDGVPRFRTAAVARMTGIAVATLRVWERRYRIVSPPQSPSGHRLYSSADVRRLGMIRALVEQGHAIGMLAALAEPALQALLLQGQGAAAEPRPAPRHEREPVGAAPARPVPRPLVVCCGGRTLPARLAAQLGALPGEHRLLDWAAQSRLAAQPGAFDLLALEIDTLHPDGVEQLLDWHRQGAVRELLLVYGFGSDRLVQRLREAGASVWRGPLGRTEMARVLRATLAELGGPGGAAGAETASGDPAQGGAPAAVPHLSPEVLARVAGLTSRVLCECPRHLAELIQLLGDFESYSARCAVDTPADRRLHQELGHVAGLARSRFEQALRQLAADEGWNLEESGRLAGA</sequence>
<organism evidence="7 8">
    <name type="scientific">Sphaerotilus uruguayifluvii</name>
    <dbReference type="NCBI Taxonomy" id="2735897"/>
    <lineage>
        <taxon>Bacteria</taxon>
        <taxon>Pseudomonadati</taxon>
        <taxon>Pseudomonadota</taxon>
        <taxon>Betaproteobacteria</taxon>
        <taxon>Burkholderiales</taxon>
        <taxon>Sphaerotilaceae</taxon>
        <taxon>Sphaerotilus</taxon>
    </lineage>
</organism>
<evidence type="ECO:0000256" key="1">
    <source>
        <dbReference type="ARBA" id="ARBA00022491"/>
    </source>
</evidence>
<evidence type="ECO:0000256" key="4">
    <source>
        <dbReference type="ARBA" id="ARBA00023163"/>
    </source>
</evidence>
<evidence type="ECO:0000313" key="7">
    <source>
        <dbReference type="EMBL" id="NRT56144.1"/>
    </source>
</evidence>
<evidence type="ECO:0000256" key="2">
    <source>
        <dbReference type="ARBA" id="ARBA00023015"/>
    </source>
</evidence>